<dbReference type="Proteomes" id="UP000027135">
    <property type="component" value="Unassembled WGS sequence"/>
</dbReference>
<dbReference type="PANTHER" id="PTHR46228:SF2">
    <property type="entry name" value="KELCH REPEAT PROTEIN (AFU_ORTHOLOGUE AFUA_4G14350)"/>
    <property type="match status" value="1"/>
</dbReference>
<dbReference type="InParanoid" id="A0A067QMU2"/>
<dbReference type="eggNOG" id="KOG0379">
    <property type="taxonomic scope" value="Eukaryota"/>
</dbReference>
<name>A0A067QMU2_ZOONE</name>
<dbReference type="PANTHER" id="PTHR46228">
    <property type="entry name" value="KELCH DOMAIN-CONTAINING PROTEIN"/>
    <property type="match status" value="1"/>
</dbReference>
<accession>A0A067QMU2</accession>
<dbReference type="SUPFAM" id="SSF50965">
    <property type="entry name" value="Galactose oxidase, central domain"/>
    <property type="match status" value="1"/>
</dbReference>
<sequence>MDSMMWSGNLTHPFELNPEGRSWHSLTFITDTRAIVYGGLNQYNIVLNDCWLLTLHSEGMDHEWQEFELSYDHGEPRCSHTACLFPATGELLIHSGSTQPFYETRLKLKDHAEELLVIHFTPKSLLRLCLDVVVTYEKKLRSEWWSVPANLQKVLRDRLQQF</sequence>
<keyword evidence="4" id="KW-1185">Reference proteome</keyword>
<reference evidence="3 4" key="1">
    <citation type="journal article" date="2014" name="Nat. Commun.">
        <title>Molecular traces of alternative social organization in a termite genome.</title>
        <authorList>
            <person name="Terrapon N."/>
            <person name="Li C."/>
            <person name="Robertson H.M."/>
            <person name="Ji L."/>
            <person name="Meng X."/>
            <person name="Booth W."/>
            <person name="Chen Z."/>
            <person name="Childers C.P."/>
            <person name="Glastad K.M."/>
            <person name="Gokhale K."/>
            <person name="Gowin J."/>
            <person name="Gronenberg W."/>
            <person name="Hermansen R.A."/>
            <person name="Hu H."/>
            <person name="Hunt B.G."/>
            <person name="Huylmans A.K."/>
            <person name="Khalil S.M."/>
            <person name="Mitchell R.D."/>
            <person name="Munoz-Torres M.C."/>
            <person name="Mustard J.A."/>
            <person name="Pan H."/>
            <person name="Reese J.T."/>
            <person name="Scharf M.E."/>
            <person name="Sun F."/>
            <person name="Vogel H."/>
            <person name="Xiao J."/>
            <person name="Yang W."/>
            <person name="Yang Z."/>
            <person name="Yang Z."/>
            <person name="Zhou J."/>
            <person name="Zhu J."/>
            <person name="Brent C.S."/>
            <person name="Elsik C.G."/>
            <person name="Goodisman M.A."/>
            <person name="Liberles D.A."/>
            <person name="Roe R.M."/>
            <person name="Vargo E.L."/>
            <person name="Vilcinskas A."/>
            <person name="Wang J."/>
            <person name="Bornberg-Bauer E."/>
            <person name="Korb J."/>
            <person name="Zhang G."/>
            <person name="Liebig J."/>
        </authorList>
    </citation>
    <scope>NUCLEOTIDE SEQUENCE [LARGE SCALE GENOMIC DNA]</scope>
    <source>
        <tissue evidence="3">Whole organism</tissue>
    </source>
</reference>
<gene>
    <name evidence="3" type="ORF">L798_15137</name>
</gene>
<evidence type="ECO:0000256" key="1">
    <source>
        <dbReference type="ARBA" id="ARBA00022441"/>
    </source>
</evidence>
<keyword evidence="2" id="KW-0677">Repeat</keyword>
<evidence type="ECO:0000256" key="2">
    <source>
        <dbReference type="ARBA" id="ARBA00022737"/>
    </source>
</evidence>
<evidence type="ECO:0000313" key="3">
    <source>
        <dbReference type="EMBL" id="KDR10609.1"/>
    </source>
</evidence>
<dbReference type="AlphaFoldDB" id="A0A067QMU2"/>
<dbReference type="EMBL" id="KK853150">
    <property type="protein sequence ID" value="KDR10609.1"/>
    <property type="molecule type" value="Genomic_DNA"/>
</dbReference>
<evidence type="ECO:0000313" key="4">
    <source>
        <dbReference type="Proteomes" id="UP000027135"/>
    </source>
</evidence>
<dbReference type="Gene3D" id="2.120.10.80">
    <property type="entry name" value="Kelch-type beta propeller"/>
    <property type="match status" value="1"/>
</dbReference>
<organism evidence="3 4">
    <name type="scientific">Zootermopsis nevadensis</name>
    <name type="common">Dampwood termite</name>
    <dbReference type="NCBI Taxonomy" id="136037"/>
    <lineage>
        <taxon>Eukaryota</taxon>
        <taxon>Metazoa</taxon>
        <taxon>Ecdysozoa</taxon>
        <taxon>Arthropoda</taxon>
        <taxon>Hexapoda</taxon>
        <taxon>Insecta</taxon>
        <taxon>Pterygota</taxon>
        <taxon>Neoptera</taxon>
        <taxon>Polyneoptera</taxon>
        <taxon>Dictyoptera</taxon>
        <taxon>Blattodea</taxon>
        <taxon>Blattoidea</taxon>
        <taxon>Termitoidae</taxon>
        <taxon>Termopsidae</taxon>
        <taxon>Zootermopsis</taxon>
    </lineage>
</organism>
<keyword evidence="1" id="KW-0880">Kelch repeat</keyword>
<dbReference type="InterPro" id="IPR011043">
    <property type="entry name" value="Gal_Oxase/kelch_b-propeller"/>
</dbReference>
<dbReference type="InterPro" id="IPR015915">
    <property type="entry name" value="Kelch-typ_b-propeller"/>
</dbReference>
<protein>
    <submittedName>
        <fullName evidence="3">Kelch domain-containing protein 1</fullName>
    </submittedName>
</protein>
<proteinExistence type="predicted"/>
<dbReference type="OMA" id="WECSIDS"/>